<dbReference type="AlphaFoldDB" id="A0A815QJN2"/>
<gene>
    <name evidence="1" type="ORF">EDS130_LOCUS40343</name>
    <name evidence="2" type="ORF">XAT740_LOCUS47781</name>
</gene>
<keyword evidence="3" id="KW-1185">Reference proteome</keyword>
<accession>A0A815QJN2</accession>
<evidence type="ECO:0000313" key="4">
    <source>
        <dbReference type="Proteomes" id="UP000663852"/>
    </source>
</evidence>
<dbReference type="EMBL" id="CAJNOR010006704">
    <property type="protein sequence ID" value="CAF1601594.1"/>
    <property type="molecule type" value="Genomic_DNA"/>
</dbReference>
<dbReference type="EMBL" id="CAJNOJ010000483">
    <property type="protein sequence ID" value="CAF1463931.1"/>
    <property type="molecule type" value="Genomic_DNA"/>
</dbReference>
<dbReference type="Proteomes" id="UP000663828">
    <property type="component" value="Unassembled WGS sequence"/>
</dbReference>
<evidence type="ECO:0000313" key="1">
    <source>
        <dbReference type="EMBL" id="CAF1463931.1"/>
    </source>
</evidence>
<organism evidence="1 4">
    <name type="scientific">Adineta ricciae</name>
    <name type="common">Rotifer</name>
    <dbReference type="NCBI Taxonomy" id="249248"/>
    <lineage>
        <taxon>Eukaryota</taxon>
        <taxon>Metazoa</taxon>
        <taxon>Spiralia</taxon>
        <taxon>Gnathifera</taxon>
        <taxon>Rotifera</taxon>
        <taxon>Eurotatoria</taxon>
        <taxon>Bdelloidea</taxon>
        <taxon>Adinetida</taxon>
        <taxon>Adinetidae</taxon>
        <taxon>Adineta</taxon>
    </lineage>
</organism>
<evidence type="ECO:0000313" key="2">
    <source>
        <dbReference type="EMBL" id="CAF1601594.1"/>
    </source>
</evidence>
<evidence type="ECO:0000313" key="3">
    <source>
        <dbReference type="Proteomes" id="UP000663828"/>
    </source>
</evidence>
<comment type="caution">
    <text evidence="1">The sequence shown here is derived from an EMBL/GenBank/DDBJ whole genome shotgun (WGS) entry which is preliminary data.</text>
</comment>
<name>A0A815QJN2_ADIRI</name>
<proteinExistence type="predicted"/>
<protein>
    <submittedName>
        <fullName evidence="1">Uncharacterized protein</fullName>
    </submittedName>
</protein>
<sequence>MVTTTIEFKIFVPNKKQAELLIARTQDRQSRQRISTVKNDQTVYFHCQVSNLEGGDYEYRDLIYKLVPQITNQTDE</sequence>
<dbReference type="Proteomes" id="UP000663852">
    <property type="component" value="Unassembled WGS sequence"/>
</dbReference>
<reference evidence="1" key="1">
    <citation type="submission" date="2021-02" db="EMBL/GenBank/DDBJ databases">
        <authorList>
            <person name="Nowell W R."/>
        </authorList>
    </citation>
    <scope>NUCLEOTIDE SEQUENCE</scope>
</reference>